<keyword evidence="4" id="KW-1185">Reference proteome</keyword>
<keyword evidence="2" id="KW-0732">Signal</keyword>
<dbReference type="KEGG" id="pbv:AR543_00785"/>
<protein>
    <submittedName>
        <fullName evidence="3">Uncharacterized protein</fullName>
    </submittedName>
</protein>
<feature type="chain" id="PRO_5008005687" evidence="2">
    <location>
        <begin position="26"/>
        <end position="191"/>
    </location>
</feature>
<gene>
    <name evidence="3" type="ORF">AR543_00785</name>
</gene>
<name>A0A172ZAR7_9BACL</name>
<evidence type="ECO:0000313" key="4">
    <source>
        <dbReference type="Proteomes" id="UP000078148"/>
    </source>
</evidence>
<reference evidence="3 4" key="2">
    <citation type="journal article" date="2016" name="Int. J. Syst. Evol. Microbiol.">
        <title>Paenibacillus bovis sp. nov., isolated from raw yak (Bos grunniens) milk.</title>
        <authorList>
            <person name="Gao C."/>
            <person name="Han J."/>
            <person name="Liu Z."/>
            <person name="Xu X."/>
            <person name="Hang F."/>
            <person name="Wu Z."/>
        </authorList>
    </citation>
    <scope>NUCLEOTIDE SEQUENCE [LARGE SCALE GENOMIC DNA]</scope>
    <source>
        <strain evidence="3 4">BD3526</strain>
    </source>
</reference>
<evidence type="ECO:0000256" key="1">
    <source>
        <dbReference type="SAM" id="MobiDB-lite"/>
    </source>
</evidence>
<feature type="region of interest" description="Disordered" evidence="1">
    <location>
        <begin position="37"/>
        <end position="73"/>
    </location>
</feature>
<dbReference type="Proteomes" id="UP000078148">
    <property type="component" value="Chromosome"/>
</dbReference>
<reference evidence="4" key="1">
    <citation type="submission" date="2015-10" db="EMBL/GenBank/DDBJ databases">
        <title>Genome of Paenibacillus bovis sp. nov.</title>
        <authorList>
            <person name="Wu Z."/>
            <person name="Gao C."/>
            <person name="Liu Z."/>
            <person name="Zheng H."/>
        </authorList>
    </citation>
    <scope>NUCLEOTIDE SEQUENCE [LARGE SCALE GENOMIC DNA]</scope>
    <source>
        <strain evidence="4">BD3526</strain>
    </source>
</reference>
<dbReference type="OrthoDB" id="116695at2"/>
<feature type="signal peptide" evidence="2">
    <location>
        <begin position="1"/>
        <end position="25"/>
    </location>
</feature>
<dbReference type="RefSeq" id="WP_060530953.1">
    <property type="nucleotide sequence ID" value="NZ_CP013023.1"/>
</dbReference>
<evidence type="ECO:0000313" key="3">
    <source>
        <dbReference type="EMBL" id="ANF94708.1"/>
    </source>
</evidence>
<sequence length="191" mass="19830">MNIKKSTVALAAVMLASTLASSAYAASDLTVPAVEPSSVASPSAPVVPTVPKTPSTPQNSSSGGNSSSSSNSSTNLATALVNTAGFSSAQQFTGYFANLKRAVANGNRDAVAKRISYPLVVNAANGTKRFILNQKQFLNEYTSIMTSNVRRALSTQNVNQVMVSSRGVMIGNGQIWIGAIDNKPGIYAINL</sequence>
<evidence type="ECO:0000256" key="2">
    <source>
        <dbReference type="SAM" id="SignalP"/>
    </source>
</evidence>
<proteinExistence type="predicted"/>
<organism evidence="3 4">
    <name type="scientific">Paenibacillus bovis</name>
    <dbReference type="NCBI Taxonomy" id="1616788"/>
    <lineage>
        <taxon>Bacteria</taxon>
        <taxon>Bacillati</taxon>
        <taxon>Bacillota</taxon>
        <taxon>Bacilli</taxon>
        <taxon>Bacillales</taxon>
        <taxon>Paenibacillaceae</taxon>
        <taxon>Paenibacillus</taxon>
    </lineage>
</organism>
<dbReference type="AlphaFoldDB" id="A0A172ZAR7"/>
<accession>A0A172ZAR7</accession>
<dbReference type="EMBL" id="CP013023">
    <property type="protein sequence ID" value="ANF94708.1"/>
    <property type="molecule type" value="Genomic_DNA"/>
</dbReference>